<proteinExistence type="predicted"/>
<accession>A0A6J5LU10</accession>
<dbReference type="EMBL" id="LR796339">
    <property type="protein sequence ID" value="CAB4137242.1"/>
    <property type="molecule type" value="Genomic_DNA"/>
</dbReference>
<evidence type="ECO:0000313" key="1">
    <source>
        <dbReference type="EMBL" id="CAB4137242.1"/>
    </source>
</evidence>
<organism evidence="1">
    <name type="scientific">uncultured Caudovirales phage</name>
    <dbReference type="NCBI Taxonomy" id="2100421"/>
    <lineage>
        <taxon>Viruses</taxon>
        <taxon>Duplodnaviria</taxon>
        <taxon>Heunggongvirae</taxon>
        <taxon>Uroviricota</taxon>
        <taxon>Caudoviricetes</taxon>
        <taxon>Peduoviridae</taxon>
        <taxon>Maltschvirus</taxon>
        <taxon>Maltschvirus maltsch</taxon>
    </lineage>
</organism>
<reference evidence="1" key="1">
    <citation type="submission" date="2020-04" db="EMBL/GenBank/DDBJ databases">
        <authorList>
            <person name="Chiriac C."/>
            <person name="Salcher M."/>
            <person name="Ghai R."/>
            <person name="Kavagutti S V."/>
        </authorList>
    </citation>
    <scope>NUCLEOTIDE SEQUENCE</scope>
</reference>
<gene>
    <name evidence="1" type="ORF">UFOVP317_21</name>
</gene>
<name>A0A6J5LU10_9CAUD</name>
<sequence>MATITFPANAIIEGLQWRLVMPSQTNISGWTGQRQVLGSNRGWWECNLTPAPIVGDVAIKPWRAFLAQARGMVNDFQVRVHPRAQSSLANTVLVQGAGQTGRSIVTDGWPNSTAVLSAGDYVTINNQLLQLTANVTSNGSGVATLTFEPPIRVAPVDNAPVEYRNPYALMYLTEEPALSVTVGDVYTLSLNLREAF</sequence>
<protein>
    <submittedName>
        <fullName evidence="1">Uncharacterized protein</fullName>
    </submittedName>
</protein>